<protein>
    <submittedName>
        <fullName evidence="6">cAMP-binding domain of CRP or a regulatory subunit of cAMP-dependent protein kinases</fullName>
    </submittedName>
</protein>
<dbReference type="Pfam" id="PF00027">
    <property type="entry name" value="cNMP_binding"/>
    <property type="match status" value="1"/>
</dbReference>
<dbReference type="RefSeq" id="WP_091432396.1">
    <property type="nucleotide sequence ID" value="NZ_FNMV01000008.1"/>
</dbReference>
<name>A0A1H3A5X2_9FLAO</name>
<dbReference type="OrthoDB" id="9127033at2"/>
<dbReference type="Pfam" id="PF13545">
    <property type="entry name" value="HTH_Crp_2"/>
    <property type="match status" value="1"/>
</dbReference>
<dbReference type="InterPro" id="IPR018490">
    <property type="entry name" value="cNMP-bd_dom_sf"/>
</dbReference>
<dbReference type="InterPro" id="IPR036390">
    <property type="entry name" value="WH_DNA-bd_sf"/>
</dbReference>
<evidence type="ECO:0000256" key="2">
    <source>
        <dbReference type="ARBA" id="ARBA00023125"/>
    </source>
</evidence>
<dbReference type="InterPro" id="IPR014710">
    <property type="entry name" value="RmlC-like_jellyroll"/>
</dbReference>
<evidence type="ECO:0000256" key="1">
    <source>
        <dbReference type="ARBA" id="ARBA00023015"/>
    </source>
</evidence>
<accession>A0A1H3A5X2</accession>
<keyword evidence="1" id="KW-0805">Transcription regulation</keyword>
<keyword evidence="6" id="KW-0808">Transferase</keyword>
<proteinExistence type="predicted"/>
<evidence type="ECO:0000259" key="5">
    <source>
        <dbReference type="PROSITE" id="PS51063"/>
    </source>
</evidence>
<organism evidence="6 7">
    <name type="scientific">Flavobacterium degerlachei</name>
    <dbReference type="NCBI Taxonomy" id="229203"/>
    <lineage>
        <taxon>Bacteria</taxon>
        <taxon>Pseudomonadati</taxon>
        <taxon>Bacteroidota</taxon>
        <taxon>Flavobacteriia</taxon>
        <taxon>Flavobacteriales</taxon>
        <taxon>Flavobacteriaceae</taxon>
        <taxon>Flavobacterium</taxon>
    </lineage>
</organism>
<keyword evidence="7" id="KW-1185">Reference proteome</keyword>
<sequence>MSKCEQCIVREFSSLKALNKDELLKLADCKTSHTIKKGEVIFQEGENVNGIFCIKKGVCKLTKLSPNGKDHIVKLVSKGELLGQRSLISEEAVNLSAVALDDMEVCFIPKTEVMGFFDKNNQFSMNVMKNICGDLKEADGHMVDMAQKSVKERLAETLLHLHSTFGVNEDNSLQIQLSRDELASMIGTATESCIRLLSDFKKLGMIELVGKKITLKDISQLKRIAK</sequence>
<dbReference type="InterPro" id="IPR000595">
    <property type="entry name" value="cNMP-bd_dom"/>
</dbReference>
<dbReference type="InterPro" id="IPR036388">
    <property type="entry name" value="WH-like_DNA-bd_sf"/>
</dbReference>
<evidence type="ECO:0000313" key="7">
    <source>
        <dbReference type="Proteomes" id="UP000198569"/>
    </source>
</evidence>
<dbReference type="CDD" id="cd00038">
    <property type="entry name" value="CAP_ED"/>
    <property type="match status" value="1"/>
</dbReference>
<dbReference type="AlphaFoldDB" id="A0A1H3A5X2"/>
<keyword evidence="2" id="KW-0238">DNA-binding</keyword>
<dbReference type="PROSITE" id="PS50042">
    <property type="entry name" value="CNMP_BINDING_3"/>
    <property type="match status" value="1"/>
</dbReference>
<evidence type="ECO:0000256" key="3">
    <source>
        <dbReference type="ARBA" id="ARBA00023163"/>
    </source>
</evidence>
<keyword evidence="3" id="KW-0804">Transcription</keyword>
<evidence type="ECO:0000313" key="6">
    <source>
        <dbReference type="EMBL" id="SDX25036.1"/>
    </source>
</evidence>
<feature type="domain" description="HTH crp-type" evidence="5">
    <location>
        <begin position="148"/>
        <end position="219"/>
    </location>
</feature>
<dbReference type="GO" id="GO:0003700">
    <property type="term" value="F:DNA-binding transcription factor activity"/>
    <property type="evidence" value="ECO:0007669"/>
    <property type="project" value="TreeGrafter"/>
</dbReference>
<dbReference type="GO" id="GO:0005829">
    <property type="term" value="C:cytosol"/>
    <property type="evidence" value="ECO:0007669"/>
    <property type="project" value="TreeGrafter"/>
</dbReference>
<dbReference type="GO" id="GO:0016301">
    <property type="term" value="F:kinase activity"/>
    <property type="evidence" value="ECO:0007669"/>
    <property type="project" value="UniProtKB-KW"/>
</dbReference>
<gene>
    <name evidence="6" type="ORF">SAMN05444338_108131</name>
</gene>
<dbReference type="PANTHER" id="PTHR24567:SF26">
    <property type="entry name" value="REGULATORY PROTEIN YEIL"/>
    <property type="match status" value="1"/>
</dbReference>
<reference evidence="7" key="1">
    <citation type="submission" date="2016-10" db="EMBL/GenBank/DDBJ databases">
        <authorList>
            <person name="Varghese N."/>
            <person name="Submissions S."/>
        </authorList>
    </citation>
    <scope>NUCLEOTIDE SEQUENCE [LARGE SCALE GENOMIC DNA]</scope>
    <source>
        <strain evidence="7">DSM 15718</strain>
    </source>
</reference>
<dbReference type="SMART" id="SM00100">
    <property type="entry name" value="cNMP"/>
    <property type="match status" value="1"/>
</dbReference>
<dbReference type="STRING" id="229203.SAMN05444338_108131"/>
<dbReference type="SUPFAM" id="SSF51206">
    <property type="entry name" value="cAMP-binding domain-like"/>
    <property type="match status" value="1"/>
</dbReference>
<keyword evidence="6" id="KW-0418">Kinase</keyword>
<dbReference type="PROSITE" id="PS51063">
    <property type="entry name" value="HTH_CRP_2"/>
    <property type="match status" value="1"/>
</dbReference>
<dbReference type="SUPFAM" id="SSF46785">
    <property type="entry name" value="Winged helix' DNA-binding domain"/>
    <property type="match status" value="1"/>
</dbReference>
<dbReference type="InterPro" id="IPR012318">
    <property type="entry name" value="HTH_CRP"/>
</dbReference>
<dbReference type="InterPro" id="IPR050397">
    <property type="entry name" value="Env_Response_Regulators"/>
</dbReference>
<feature type="domain" description="Cyclic nucleotide-binding" evidence="4">
    <location>
        <begin position="14"/>
        <end position="110"/>
    </location>
</feature>
<dbReference type="SMART" id="SM00419">
    <property type="entry name" value="HTH_CRP"/>
    <property type="match status" value="1"/>
</dbReference>
<dbReference type="EMBL" id="FNMV01000008">
    <property type="protein sequence ID" value="SDX25036.1"/>
    <property type="molecule type" value="Genomic_DNA"/>
</dbReference>
<dbReference type="PANTHER" id="PTHR24567">
    <property type="entry name" value="CRP FAMILY TRANSCRIPTIONAL REGULATORY PROTEIN"/>
    <property type="match status" value="1"/>
</dbReference>
<dbReference type="Gene3D" id="2.60.120.10">
    <property type="entry name" value="Jelly Rolls"/>
    <property type="match status" value="1"/>
</dbReference>
<dbReference type="Gene3D" id="1.10.10.10">
    <property type="entry name" value="Winged helix-like DNA-binding domain superfamily/Winged helix DNA-binding domain"/>
    <property type="match status" value="1"/>
</dbReference>
<dbReference type="GO" id="GO:0003677">
    <property type="term" value="F:DNA binding"/>
    <property type="evidence" value="ECO:0007669"/>
    <property type="project" value="UniProtKB-KW"/>
</dbReference>
<evidence type="ECO:0000259" key="4">
    <source>
        <dbReference type="PROSITE" id="PS50042"/>
    </source>
</evidence>
<dbReference type="Proteomes" id="UP000198569">
    <property type="component" value="Unassembled WGS sequence"/>
</dbReference>